<dbReference type="PANTHER" id="PTHR30483">
    <property type="entry name" value="LEUCINE-SPECIFIC-BINDING PROTEIN"/>
    <property type="match status" value="1"/>
</dbReference>
<dbReference type="GO" id="GO:0006865">
    <property type="term" value="P:amino acid transport"/>
    <property type="evidence" value="ECO:0007669"/>
    <property type="project" value="UniProtKB-KW"/>
</dbReference>
<name>A0A1G2N0N6_9BACT</name>
<keyword evidence="2" id="KW-0813">Transport</keyword>
<accession>A0A1G2N0N6</accession>
<evidence type="ECO:0000313" key="7">
    <source>
        <dbReference type="Proteomes" id="UP000178089"/>
    </source>
</evidence>
<dbReference type="CDD" id="cd19984">
    <property type="entry name" value="PBP1_ABC_ligand_binding-like"/>
    <property type="match status" value="1"/>
</dbReference>
<protein>
    <recommendedName>
        <fullName evidence="5">Leucine-binding protein domain-containing protein</fullName>
    </recommendedName>
</protein>
<evidence type="ECO:0000256" key="2">
    <source>
        <dbReference type="ARBA" id="ARBA00022448"/>
    </source>
</evidence>
<gene>
    <name evidence="6" type="ORF">A3F51_01855</name>
</gene>
<organism evidence="6 7">
    <name type="scientific">Candidatus Taylorbacteria bacterium RIFCSPHIGHO2_12_FULL_45_16</name>
    <dbReference type="NCBI Taxonomy" id="1802315"/>
    <lineage>
        <taxon>Bacteria</taxon>
        <taxon>Candidatus Tayloriibacteriota</taxon>
    </lineage>
</organism>
<evidence type="ECO:0000256" key="3">
    <source>
        <dbReference type="ARBA" id="ARBA00022729"/>
    </source>
</evidence>
<dbReference type="AlphaFoldDB" id="A0A1G2N0N6"/>
<dbReference type="STRING" id="1802315.A3F51_01855"/>
<sequence>MSKTAKIIVGLIVIILIIWGISAATKKGGAPTSSEPIKIGFIGPLTGNAANVGQNAKAAIEIALSEVNADGGINGRPLEIIYEDGKCTSKDAAAAAQKLINVDKVPVVFGGACSGETSAFTGLAEQSKTVVLSYCSSAAAITNAGDYIFRNYPSDNFQGVFAADYIKNKLNKSKVAILYIQTDWGIGLNETFSKKFVELGGTVVASEGFQETNKDFRSQLSKIKVANPDVIYFLGYAGQTVPALKQLADLKYKVSMFGGDAWDDQQIITDAGSAAEGIYFTVPSSSPSEIFKTAMKTKVGTDEIAVCTPTAYDGVHILAQVLKNAGVEPTAIKDELYKTVYAGGVSSKEISFDSNGDPKTADYTVKIVKNGKIEVVQ</sequence>
<dbReference type="InterPro" id="IPR028081">
    <property type="entry name" value="Leu-bd"/>
</dbReference>
<evidence type="ECO:0000256" key="1">
    <source>
        <dbReference type="ARBA" id="ARBA00010062"/>
    </source>
</evidence>
<evidence type="ECO:0000313" key="6">
    <source>
        <dbReference type="EMBL" id="OHA28989.1"/>
    </source>
</evidence>
<feature type="domain" description="Leucine-binding protein" evidence="5">
    <location>
        <begin position="36"/>
        <end position="371"/>
    </location>
</feature>
<dbReference type="SUPFAM" id="SSF53822">
    <property type="entry name" value="Periplasmic binding protein-like I"/>
    <property type="match status" value="1"/>
</dbReference>
<reference evidence="6 7" key="1">
    <citation type="journal article" date="2016" name="Nat. Commun.">
        <title>Thousands of microbial genomes shed light on interconnected biogeochemical processes in an aquifer system.</title>
        <authorList>
            <person name="Anantharaman K."/>
            <person name="Brown C.T."/>
            <person name="Hug L.A."/>
            <person name="Sharon I."/>
            <person name="Castelle C.J."/>
            <person name="Probst A.J."/>
            <person name="Thomas B.C."/>
            <person name="Singh A."/>
            <person name="Wilkins M.J."/>
            <person name="Karaoz U."/>
            <person name="Brodie E.L."/>
            <person name="Williams K.H."/>
            <person name="Hubbard S.S."/>
            <person name="Banfield J.F."/>
        </authorList>
    </citation>
    <scope>NUCLEOTIDE SEQUENCE [LARGE SCALE GENOMIC DNA]</scope>
</reference>
<dbReference type="InterPro" id="IPR000709">
    <property type="entry name" value="Leu_Ile_Val-bd"/>
</dbReference>
<comment type="caution">
    <text evidence="6">The sequence shown here is derived from an EMBL/GenBank/DDBJ whole genome shotgun (WGS) entry which is preliminary data.</text>
</comment>
<evidence type="ECO:0000256" key="4">
    <source>
        <dbReference type="ARBA" id="ARBA00022970"/>
    </source>
</evidence>
<dbReference type="InterPro" id="IPR028082">
    <property type="entry name" value="Peripla_BP_I"/>
</dbReference>
<keyword evidence="3" id="KW-0732">Signal</keyword>
<comment type="similarity">
    <text evidence="1">Belongs to the leucine-binding protein family.</text>
</comment>
<dbReference type="Proteomes" id="UP000178089">
    <property type="component" value="Unassembled WGS sequence"/>
</dbReference>
<proteinExistence type="inferred from homology"/>
<dbReference type="Pfam" id="PF13458">
    <property type="entry name" value="Peripla_BP_6"/>
    <property type="match status" value="1"/>
</dbReference>
<dbReference type="PRINTS" id="PR00337">
    <property type="entry name" value="LEUILEVALBP"/>
</dbReference>
<dbReference type="PANTHER" id="PTHR30483:SF6">
    <property type="entry name" value="PERIPLASMIC BINDING PROTEIN OF ABC TRANSPORTER FOR NATURAL AMINO ACIDS"/>
    <property type="match status" value="1"/>
</dbReference>
<evidence type="ECO:0000259" key="5">
    <source>
        <dbReference type="Pfam" id="PF13458"/>
    </source>
</evidence>
<dbReference type="Gene3D" id="3.40.50.2300">
    <property type="match status" value="2"/>
</dbReference>
<keyword evidence="4" id="KW-0029">Amino-acid transport</keyword>
<dbReference type="EMBL" id="MHRT01000006">
    <property type="protein sequence ID" value="OHA28989.1"/>
    <property type="molecule type" value="Genomic_DNA"/>
</dbReference>
<dbReference type="InterPro" id="IPR051010">
    <property type="entry name" value="BCAA_transport"/>
</dbReference>